<dbReference type="OrthoDB" id="5508353at2"/>
<evidence type="ECO:0000256" key="1">
    <source>
        <dbReference type="SAM" id="SignalP"/>
    </source>
</evidence>
<dbReference type="Proteomes" id="UP000075260">
    <property type="component" value="Unassembled WGS sequence"/>
</dbReference>
<evidence type="ECO:0008006" key="4">
    <source>
        <dbReference type="Google" id="ProtNLM"/>
    </source>
</evidence>
<dbReference type="RefSeq" id="WP_061608770.1">
    <property type="nucleotide sequence ID" value="NZ_JEMA01000514.1"/>
</dbReference>
<evidence type="ECO:0000313" key="3">
    <source>
        <dbReference type="Proteomes" id="UP000075260"/>
    </source>
</evidence>
<dbReference type="PROSITE" id="PS51257">
    <property type="entry name" value="PROKAR_LIPOPROTEIN"/>
    <property type="match status" value="1"/>
</dbReference>
<organism evidence="2 3">
    <name type="scientific">Sorangium cellulosum</name>
    <name type="common">Polyangium cellulosum</name>
    <dbReference type="NCBI Taxonomy" id="56"/>
    <lineage>
        <taxon>Bacteria</taxon>
        <taxon>Pseudomonadati</taxon>
        <taxon>Myxococcota</taxon>
        <taxon>Polyangia</taxon>
        <taxon>Polyangiales</taxon>
        <taxon>Polyangiaceae</taxon>
        <taxon>Sorangium</taxon>
    </lineage>
</organism>
<accession>A0A150QLY1</accession>
<proteinExistence type="predicted"/>
<dbReference type="EMBL" id="JEMA01000514">
    <property type="protein sequence ID" value="KYF68960.1"/>
    <property type="molecule type" value="Genomic_DNA"/>
</dbReference>
<comment type="caution">
    <text evidence="2">The sequence shown here is derived from an EMBL/GenBank/DDBJ whole genome shotgun (WGS) entry which is preliminary data.</text>
</comment>
<protein>
    <recommendedName>
        <fullName evidence="4">Secreted protein</fullName>
    </recommendedName>
</protein>
<evidence type="ECO:0000313" key="2">
    <source>
        <dbReference type="EMBL" id="KYF68960.1"/>
    </source>
</evidence>
<name>A0A150QLY1_SORCE</name>
<keyword evidence="1" id="KW-0732">Signal</keyword>
<feature type="chain" id="PRO_5007567081" description="Secreted protein" evidence="1">
    <location>
        <begin position="19"/>
        <end position="378"/>
    </location>
</feature>
<reference evidence="2 3" key="1">
    <citation type="submission" date="2014-02" db="EMBL/GenBank/DDBJ databases">
        <title>The small core and large imbalanced accessory genome model reveals a collaborative survival strategy of Sorangium cellulosum strains in nature.</title>
        <authorList>
            <person name="Han K."/>
            <person name="Peng R."/>
            <person name="Blom J."/>
            <person name="Li Y.-Z."/>
        </authorList>
    </citation>
    <scope>NUCLEOTIDE SEQUENCE [LARGE SCALE GENOMIC DNA]</scope>
    <source>
        <strain evidence="2 3">So0008-312</strain>
    </source>
</reference>
<feature type="signal peptide" evidence="1">
    <location>
        <begin position="1"/>
        <end position="18"/>
    </location>
</feature>
<dbReference type="AlphaFoldDB" id="A0A150QLY1"/>
<sequence>MKRLTLLGLASVLAPLLAGCPIYDDADSHFCDAEDCGPSISDGCEVPADCGINETCGEDNACHVGDCTTWGCSRGFECVVADDLTASCVASGSSGEGGSGGAGGSGGGGSGTVYCGNPDDCAQGETCAPDGTCQPGSCDDVLPSGDPLGCVHGYVCEGDGADATCVPATPAACGADEDCAGLGADYLCVSGTCTAPQDQCFDQTQCPVDDRCVEGKCTPACSDHADCPSSYRCDADLGVCSQPAQPCVITDDCGGPSAVCVDGACVPRSDGGECPEGYAWVENGCIPEQSSNFVCGEDGVQDLCAPGSICLHHSCYISCEQPNPNACDSQSPSLSECRTVTTFSGVHQVCGSSENLGGECDPETPCSEGRVCIDGFCR</sequence>
<gene>
    <name evidence="2" type="ORF">BE15_07845</name>
</gene>